<evidence type="ECO:0000256" key="2">
    <source>
        <dbReference type="ARBA" id="ARBA00022898"/>
    </source>
</evidence>
<dbReference type="InterPro" id="IPR036052">
    <property type="entry name" value="TrpB-like_PALP_sf"/>
</dbReference>
<evidence type="ECO:0000313" key="4">
    <source>
        <dbReference type="EMBL" id="AEW97582.1"/>
    </source>
</evidence>
<dbReference type="KEGG" id="sct:SCAT_5219"/>
<dbReference type="eggNOG" id="COG0031">
    <property type="taxonomic scope" value="Bacteria"/>
</dbReference>
<dbReference type="EMBL" id="CP003219">
    <property type="protein sequence ID" value="AEW97582.1"/>
    <property type="molecule type" value="Genomic_DNA"/>
</dbReference>
<protein>
    <submittedName>
        <fullName evidence="4">Cysteine synthase</fullName>
    </submittedName>
</protein>
<dbReference type="SUPFAM" id="SSF53686">
    <property type="entry name" value="Tryptophan synthase beta subunit-like PLP-dependent enzymes"/>
    <property type="match status" value="1"/>
</dbReference>
<proteinExistence type="predicted"/>
<evidence type="ECO:0000259" key="3">
    <source>
        <dbReference type="Pfam" id="PF00291"/>
    </source>
</evidence>
<sequence>MTVVDVNSWAARAIRRLHAEGGGAQTPLRRLPLPAGWHVEVYLKDESAHPTGTVKHRLVRALYCHAIASGRIGPETEVVTGTGGPVAVAGAYFARLLGLSFTAVLPARTPAAVRDGVERYGGRWHTAEQPPAALQREAAQVAEGLGGHALDHFADAAQAVLGCGAPTVADEIFDQLRGTGHPVPRWIVTGAGTGATSATTGRHLRRHGYDARLAVVDPEGSAYFPGWTLGRRDYTTGLPSRIPGIGRPRVEPAFEPGVVDLVIPVPDAASPAAVRWLARTAGLAAGPATGTVLWGLCHLVAGLVERGTPGSVVAVAGDGARPDDTVPAARSHAPDPYEAALDRFLSTARSPVVDGGVG</sequence>
<reference evidence="5" key="1">
    <citation type="submission" date="2011-12" db="EMBL/GenBank/DDBJ databases">
        <title>Complete genome sequence of Streptomyces cattleya strain DSM 46488.</title>
        <authorList>
            <person name="Ou H.-Y."/>
            <person name="Li P."/>
            <person name="Zhao C."/>
            <person name="O'Hagan D."/>
            <person name="Deng Z."/>
        </authorList>
    </citation>
    <scope>NUCLEOTIDE SEQUENCE [LARGE SCALE GENOMIC DNA]</scope>
    <source>
        <strain evidence="5">ATCC 35852 / DSM 46488 / JCM 4925 / NBRC 14057 / NRRL 8057</strain>
    </source>
</reference>
<dbReference type="InterPro" id="IPR001926">
    <property type="entry name" value="TrpB-like_PALP"/>
</dbReference>
<dbReference type="GO" id="GO:1901605">
    <property type="term" value="P:alpha-amino acid metabolic process"/>
    <property type="evidence" value="ECO:0007669"/>
    <property type="project" value="UniProtKB-ARBA"/>
</dbReference>
<accession>F8K2R8</accession>
<evidence type="ECO:0000256" key="1">
    <source>
        <dbReference type="ARBA" id="ARBA00001933"/>
    </source>
</evidence>
<keyword evidence="2" id="KW-0663">Pyridoxal phosphate</keyword>
<organism evidence="4 5">
    <name type="scientific">Streptantibioticus cattleyicolor (strain ATCC 35852 / DSM 46488 / JCM 4925 / NBRC 14057 / NRRL 8057)</name>
    <name type="common">Streptomyces cattleya</name>
    <dbReference type="NCBI Taxonomy" id="1003195"/>
    <lineage>
        <taxon>Bacteria</taxon>
        <taxon>Bacillati</taxon>
        <taxon>Actinomycetota</taxon>
        <taxon>Actinomycetes</taxon>
        <taxon>Kitasatosporales</taxon>
        <taxon>Streptomycetaceae</taxon>
        <taxon>Streptantibioticus</taxon>
    </lineage>
</organism>
<comment type="cofactor">
    <cofactor evidence="1">
        <name>pyridoxal 5'-phosphate</name>
        <dbReference type="ChEBI" id="CHEBI:597326"/>
    </cofactor>
</comment>
<dbReference type="HOGENOM" id="CLU_046285_0_0_11"/>
<dbReference type="Proteomes" id="UP000007842">
    <property type="component" value="Chromosome"/>
</dbReference>
<dbReference type="PATRIC" id="fig|1003195.11.peg.6638"/>
<dbReference type="Gene3D" id="3.40.50.1100">
    <property type="match status" value="2"/>
</dbReference>
<dbReference type="OrthoDB" id="7624112at2"/>
<accession>G8WY44</accession>
<dbReference type="KEGG" id="scy:SCATT_52110"/>
<dbReference type="PANTHER" id="PTHR10314">
    <property type="entry name" value="CYSTATHIONINE BETA-SYNTHASE"/>
    <property type="match status" value="1"/>
</dbReference>
<dbReference type="AlphaFoldDB" id="F8K2R8"/>
<dbReference type="STRING" id="1003195.SCATT_52110"/>
<feature type="domain" description="Tryptophan synthase beta chain-like PALP" evidence="3">
    <location>
        <begin position="22"/>
        <end position="302"/>
    </location>
</feature>
<gene>
    <name evidence="4" type="ordered locus">SCATT_52110</name>
</gene>
<dbReference type="Pfam" id="PF00291">
    <property type="entry name" value="PALP"/>
    <property type="match status" value="1"/>
</dbReference>
<evidence type="ECO:0000313" key="5">
    <source>
        <dbReference type="Proteomes" id="UP000007842"/>
    </source>
</evidence>
<dbReference type="RefSeq" id="WP_014145922.1">
    <property type="nucleotide sequence ID" value="NC_016111.1"/>
</dbReference>
<keyword evidence="5" id="KW-1185">Reference proteome</keyword>
<name>F8K2R8_STREN</name>
<dbReference type="InterPro" id="IPR050214">
    <property type="entry name" value="Cys_Synth/Cystath_Beta-Synth"/>
</dbReference>